<evidence type="ECO:0000313" key="3">
    <source>
        <dbReference type="Proteomes" id="UP000765509"/>
    </source>
</evidence>
<dbReference type="InterPro" id="IPR043128">
    <property type="entry name" value="Rev_trsase/Diguanyl_cyclase"/>
</dbReference>
<dbReference type="InterPro" id="IPR043502">
    <property type="entry name" value="DNA/RNA_pol_sf"/>
</dbReference>
<evidence type="ECO:0000259" key="1">
    <source>
        <dbReference type="Pfam" id="PF00078"/>
    </source>
</evidence>
<dbReference type="EMBL" id="AVOT02004030">
    <property type="protein sequence ID" value="MBW0475221.1"/>
    <property type="molecule type" value="Genomic_DNA"/>
</dbReference>
<keyword evidence="3" id="KW-1185">Reference proteome</keyword>
<comment type="caution">
    <text evidence="2">The sequence shown here is derived from an EMBL/GenBank/DDBJ whole genome shotgun (WGS) entry which is preliminary data.</text>
</comment>
<dbReference type="PANTHER" id="PTHR24559">
    <property type="entry name" value="TRANSPOSON TY3-I GAG-POL POLYPROTEIN"/>
    <property type="match status" value="1"/>
</dbReference>
<proteinExistence type="predicted"/>
<protein>
    <recommendedName>
        <fullName evidence="1">Reverse transcriptase domain-containing protein</fullName>
    </recommendedName>
</protein>
<gene>
    <name evidence="2" type="ORF">O181_014936</name>
</gene>
<dbReference type="PANTHER" id="PTHR24559:SF435">
    <property type="entry name" value="RIBONUCLEASE H"/>
    <property type="match status" value="1"/>
</dbReference>
<accession>A0A9Q3C2P5</accession>
<dbReference type="Pfam" id="PF00078">
    <property type="entry name" value="RVT_1"/>
    <property type="match status" value="1"/>
</dbReference>
<organism evidence="2 3">
    <name type="scientific">Austropuccinia psidii MF-1</name>
    <dbReference type="NCBI Taxonomy" id="1389203"/>
    <lineage>
        <taxon>Eukaryota</taxon>
        <taxon>Fungi</taxon>
        <taxon>Dikarya</taxon>
        <taxon>Basidiomycota</taxon>
        <taxon>Pucciniomycotina</taxon>
        <taxon>Pucciniomycetes</taxon>
        <taxon>Pucciniales</taxon>
        <taxon>Sphaerophragmiaceae</taxon>
        <taxon>Austropuccinia</taxon>
    </lineage>
</organism>
<dbReference type="OrthoDB" id="2369050at2759"/>
<name>A0A9Q3C2P5_9BASI</name>
<dbReference type="InterPro" id="IPR000477">
    <property type="entry name" value="RT_dom"/>
</dbReference>
<evidence type="ECO:0000313" key="2">
    <source>
        <dbReference type="EMBL" id="MBW0475221.1"/>
    </source>
</evidence>
<feature type="domain" description="Reverse transcriptase" evidence="1">
    <location>
        <begin position="4"/>
        <end position="90"/>
    </location>
</feature>
<dbReference type="Proteomes" id="UP000765509">
    <property type="component" value="Unassembled WGS sequence"/>
</dbReference>
<sequence length="97" mass="11263">MLGDIRALNTYTAPDMYPIPRIQENLNQLSKAKYITSMDALKSFHQNVLIPKNRKLLRIITHCGIYEYPRIPFGIKNAASHYQRMINRIFPTQLSEG</sequence>
<dbReference type="AlphaFoldDB" id="A0A9Q3C2P5"/>
<dbReference type="Gene3D" id="3.30.70.270">
    <property type="match status" value="1"/>
</dbReference>
<dbReference type="SUPFAM" id="SSF56672">
    <property type="entry name" value="DNA/RNA polymerases"/>
    <property type="match status" value="1"/>
</dbReference>
<dbReference type="InterPro" id="IPR053134">
    <property type="entry name" value="RNA-dir_DNA_polymerase"/>
</dbReference>
<reference evidence="2" key="1">
    <citation type="submission" date="2021-03" db="EMBL/GenBank/DDBJ databases">
        <title>Draft genome sequence of rust myrtle Austropuccinia psidii MF-1, a brazilian biotype.</title>
        <authorList>
            <person name="Quecine M.C."/>
            <person name="Pachon D.M.R."/>
            <person name="Bonatelli M.L."/>
            <person name="Correr F.H."/>
            <person name="Franceschini L.M."/>
            <person name="Leite T.F."/>
            <person name="Margarido G.R.A."/>
            <person name="Almeida C.A."/>
            <person name="Ferrarezi J.A."/>
            <person name="Labate C.A."/>
        </authorList>
    </citation>
    <scope>NUCLEOTIDE SEQUENCE</scope>
    <source>
        <strain evidence="2">MF-1</strain>
    </source>
</reference>
<dbReference type="CDD" id="cd01647">
    <property type="entry name" value="RT_LTR"/>
    <property type="match status" value="1"/>
</dbReference>